<reference evidence="1" key="1">
    <citation type="submission" date="2020-04" db="EMBL/GenBank/DDBJ databases">
        <authorList>
            <person name="Chiriac C."/>
            <person name="Salcher M."/>
            <person name="Ghai R."/>
            <person name="Kavagutti S V."/>
        </authorList>
    </citation>
    <scope>NUCLEOTIDE SEQUENCE</scope>
</reference>
<dbReference type="EMBL" id="LR796619">
    <property type="protein sequence ID" value="CAB4154785.1"/>
    <property type="molecule type" value="Genomic_DNA"/>
</dbReference>
<sequence length="71" mass="7779">MGAIKRNITDISNLKRGAVQINKVYRGSTLIWESGTPPVSETTWLTTGLNVALDETVTTNYVTNGLNKNLK</sequence>
<evidence type="ECO:0000313" key="2">
    <source>
        <dbReference type="EMBL" id="CAB4154785.1"/>
    </source>
</evidence>
<organism evidence="1">
    <name type="scientific">uncultured Caudovirales phage</name>
    <dbReference type="NCBI Taxonomy" id="2100421"/>
    <lineage>
        <taxon>Viruses</taxon>
        <taxon>Duplodnaviria</taxon>
        <taxon>Heunggongvirae</taxon>
        <taxon>Uroviricota</taxon>
        <taxon>Caudoviricetes</taxon>
        <taxon>Peduoviridae</taxon>
        <taxon>Maltschvirus</taxon>
        <taxon>Maltschvirus maltsch</taxon>
    </lineage>
</organism>
<gene>
    <name evidence="1" type="ORF">UFOVP282_5</name>
    <name evidence="2" type="ORF">UFOVP643_30</name>
</gene>
<name>A0A6J5LNT9_9CAUD</name>
<evidence type="ECO:0000313" key="1">
    <source>
        <dbReference type="EMBL" id="CAB4134657.1"/>
    </source>
</evidence>
<protein>
    <submittedName>
        <fullName evidence="1">Uncharacterized protein</fullName>
    </submittedName>
</protein>
<proteinExistence type="predicted"/>
<dbReference type="EMBL" id="LR796289">
    <property type="protein sequence ID" value="CAB4134657.1"/>
    <property type="molecule type" value="Genomic_DNA"/>
</dbReference>
<accession>A0A6J5LNT9</accession>